<dbReference type="Proteomes" id="UP001157502">
    <property type="component" value="Chromosome 31"/>
</dbReference>
<evidence type="ECO:0000313" key="1">
    <source>
        <dbReference type="EMBL" id="KAJ7988295.1"/>
    </source>
</evidence>
<protein>
    <submittedName>
        <fullName evidence="1">Uncharacterized protein</fullName>
    </submittedName>
</protein>
<sequence>MENAVPCREDKFSGQGSFFTGLSPVGHVTPAGAVIFHELTVLAAGPWEESSWLGSGPRGTATSSITAGHLTHTHPVVRPRGTQGPQHSPAAAGQMNCLTPPETQLSS</sequence>
<gene>
    <name evidence="1" type="ORF">DPEC_G00322090</name>
</gene>
<name>A0ACC2FAL1_DALPE</name>
<dbReference type="EMBL" id="CM055758">
    <property type="protein sequence ID" value="KAJ7988295.1"/>
    <property type="molecule type" value="Genomic_DNA"/>
</dbReference>
<reference evidence="1" key="1">
    <citation type="submission" date="2021-05" db="EMBL/GenBank/DDBJ databases">
        <authorList>
            <person name="Pan Q."/>
            <person name="Jouanno E."/>
            <person name="Zahm M."/>
            <person name="Klopp C."/>
            <person name="Cabau C."/>
            <person name="Louis A."/>
            <person name="Berthelot C."/>
            <person name="Parey E."/>
            <person name="Roest Crollius H."/>
            <person name="Montfort J."/>
            <person name="Robinson-Rechavi M."/>
            <person name="Bouchez O."/>
            <person name="Lampietro C."/>
            <person name="Lopez Roques C."/>
            <person name="Donnadieu C."/>
            <person name="Postlethwait J."/>
            <person name="Bobe J."/>
            <person name="Dillon D."/>
            <person name="Chandos A."/>
            <person name="von Hippel F."/>
            <person name="Guiguen Y."/>
        </authorList>
    </citation>
    <scope>NUCLEOTIDE SEQUENCE</scope>
    <source>
        <strain evidence="1">YG-Jan2019</strain>
    </source>
</reference>
<evidence type="ECO:0000313" key="2">
    <source>
        <dbReference type="Proteomes" id="UP001157502"/>
    </source>
</evidence>
<keyword evidence="2" id="KW-1185">Reference proteome</keyword>
<accession>A0ACC2FAL1</accession>
<proteinExistence type="predicted"/>
<comment type="caution">
    <text evidence="1">The sequence shown here is derived from an EMBL/GenBank/DDBJ whole genome shotgun (WGS) entry which is preliminary data.</text>
</comment>
<organism evidence="1 2">
    <name type="scientific">Dallia pectoralis</name>
    <name type="common">Alaska blackfish</name>
    <dbReference type="NCBI Taxonomy" id="75939"/>
    <lineage>
        <taxon>Eukaryota</taxon>
        <taxon>Metazoa</taxon>
        <taxon>Chordata</taxon>
        <taxon>Craniata</taxon>
        <taxon>Vertebrata</taxon>
        <taxon>Euteleostomi</taxon>
        <taxon>Actinopterygii</taxon>
        <taxon>Neopterygii</taxon>
        <taxon>Teleostei</taxon>
        <taxon>Protacanthopterygii</taxon>
        <taxon>Esociformes</taxon>
        <taxon>Umbridae</taxon>
        <taxon>Dallia</taxon>
    </lineage>
</organism>